<gene>
    <name evidence="7" type="ORF">PLAN_40274</name>
</gene>
<dbReference type="Pfam" id="PF16734">
    <property type="entry name" value="Pilin_GH"/>
    <property type="match status" value="1"/>
</dbReference>
<dbReference type="Pfam" id="PF07963">
    <property type="entry name" value="N_methyl"/>
    <property type="match status" value="1"/>
</dbReference>
<proteinExistence type="predicted"/>
<dbReference type="AlphaFoldDB" id="A0A6J7ZNH5"/>
<evidence type="ECO:0000256" key="5">
    <source>
        <dbReference type="ARBA" id="ARBA00023136"/>
    </source>
</evidence>
<evidence type="ECO:0000256" key="4">
    <source>
        <dbReference type="ARBA" id="ARBA00022989"/>
    </source>
</evidence>
<dbReference type="PANTHER" id="PTHR30093">
    <property type="entry name" value="GENERAL SECRETION PATHWAY PROTEIN G"/>
    <property type="match status" value="1"/>
</dbReference>
<dbReference type="GO" id="GO:0016020">
    <property type="term" value="C:membrane"/>
    <property type="evidence" value="ECO:0007669"/>
    <property type="project" value="UniProtKB-SubCell"/>
</dbReference>
<evidence type="ECO:0000256" key="6">
    <source>
        <dbReference type="SAM" id="Phobius"/>
    </source>
</evidence>
<dbReference type="Gene3D" id="3.30.700.10">
    <property type="entry name" value="Glycoprotein, Type 4 Pilin"/>
    <property type="match status" value="1"/>
</dbReference>
<sequence length="136" mass="15536">MGLFHNIKTMTIYVNFKKNLSLGFTLIELLVVIIIISILSGIALPVIIDQIHKAKEVEAKQNLSICYRSQQVYYQEYGAFAQTLEQLELGIKTETNNYKYAIEVFNAPNNKDDFPCCIAEAKQSELETYMQCNSQN</sequence>
<evidence type="ECO:0000313" key="8">
    <source>
        <dbReference type="Proteomes" id="UP000196521"/>
    </source>
</evidence>
<comment type="caution">
    <text evidence="7">The sequence shown here is derived from an EMBL/GenBank/DDBJ whole genome shotgun (WGS) entry which is preliminary data.</text>
</comment>
<keyword evidence="4 6" id="KW-1133">Transmembrane helix</keyword>
<reference evidence="7" key="1">
    <citation type="submission" date="2020-05" db="EMBL/GenBank/DDBJ databases">
        <authorList>
            <consortium name="Genoscope - CEA"/>
            <person name="William W."/>
        </authorList>
    </citation>
    <scope>NUCLEOTIDE SEQUENCE [LARGE SCALE GENOMIC DNA]</scope>
    <source>
        <strain evidence="7">PCC 7821</strain>
    </source>
</reference>
<evidence type="ECO:0000313" key="7">
    <source>
        <dbReference type="EMBL" id="CAC5343859.1"/>
    </source>
</evidence>
<accession>A0A6J7ZNH5</accession>
<dbReference type="InterPro" id="IPR031975">
    <property type="entry name" value="Pilin_GH"/>
</dbReference>
<protein>
    <recommendedName>
        <fullName evidence="9">Prepilin-type N-terminal cleavage/methylation domain-containing protein</fullName>
    </recommendedName>
</protein>
<evidence type="ECO:0000256" key="3">
    <source>
        <dbReference type="ARBA" id="ARBA00022692"/>
    </source>
</evidence>
<comment type="subcellular location">
    <subcellularLocation>
        <location evidence="1">Membrane</location>
        <topology evidence="1">Single-pass membrane protein</topology>
    </subcellularLocation>
</comment>
<evidence type="ECO:0008006" key="9">
    <source>
        <dbReference type="Google" id="ProtNLM"/>
    </source>
</evidence>
<name>A0A6J7ZNH5_PLARU</name>
<keyword evidence="3 6" id="KW-0812">Transmembrane</keyword>
<dbReference type="NCBIfam" id="TIGR02532">
    <property type="entry name" value="IV_pilin_GFxxxE"/>
    <property type="match status" value="1"/>
</dbReference>
<dbReference type="PANTHER" id="PTHR30093:SF44">
    <property type="entry name" value="TYPE II SECRETION SYSTEM CORE PROTEIN G"/>
    <property type="match status" value="1"/>
</dbReference>
<feature type="transmembrane region" description="Helical" evidence="6">
    <location>
        <begin position="20"/>
        <end position="48"/>
    </location>
</feature>
<evidence type="ECO:0000256" key="2">
    <source>
        <dbReference type="ARBA" id="ARBA00022481"/>
    </source>
</evidence>
<dbReference type="InterPro" id="IPR045584">
    <property type="entry name" value="Pilin-like"/>
</dbReference>
<dbReference type="InterPro" id="IPR012902">
    <property type="entry name" value="N_methyl_site"/>
</dbReference>
<dbReference type="SUPFAM" id="SSF54523">
    <property type="entry name" value="Pili subunits"/>
    <property type="match status" value="1"/>
</dbReference>
<keyword evidence="8" id="KW-1185">Reference proteome</keyword>
<dbReference type="Proteomes" id="UP000196521">
    <property type="component" value="Chromosome"/>
</dbReference>
<keyword evidence="5 6" id="KW-0472">Membrane</keyword>
<dbReference type="EMBL" id="LR812490">
    <property type="protein sequence ID" value="CAC5343859.1"/>
    <property type="molecule type" value="Genomic_DNA"/>
</dbReference>
<keyword evidence="2" id="KW-0488">Methylation</keyword>
<dbReference type="EMBL" id="CZCZ02000014">
    <property type="protein sequence ID" value="CAC5343859.1"/>
    <property type="molecule type" value="Genomic_DNA"/>
</dbReference>
<organism evidence="7 8">
    <name type="scientific">Planktothrix rubescens CCAP 1459/22</name>
    <dbReference type="NCBI Taxonomy" id="329571"/>
    <lineage>
        <taxon>Bacteria</taxon>
        <taxon>Bacillati</taxon>
        <taxon>Cyanobacteriota</taxon>
        <taxon>Cyanophyceae</taxon>
        <taxon>Oscillatoriophycideae</taxon>
        <taxon>Oscillatoriales</taxon>
        <taxon>Microcoleaceae</taxon>
        <taxon>Planktothrix</taxon>
    </lineage>
</organism>
<evidence type="ECO:0000256" key="1">
    <source>
        <dbReference type="ARBA" id="ARBA00004167"/>
    </source>
</evidence>